<gene>
    <name evidence="2" type="ORF">PN838_24550</name>
</gene>
<evidence type="ECO:0000313" key="3">
    <source>
        <dbReference type="Proteomes" id="UP001528411"/>
    </source>
</evidence>
<dbReference type="EMBL" id="JAQOMS010000002">
    <property type="protein sequence ID" value="MDC2891335.1"/>
    <property type="molecule type" value="Genomic_DNA"/>
</dbReference>
<feature type="signal peptide" evidence="1">
    <location>
        <begin position="1"/>
        <end position="23"/>
    </location>
</feature>
<accession>A0ABT5FJG1</accession>
<name>A0ABT5FJG1_9GAMM</name>
<comment type="caution">
    <text evidence="2">The sequence shown here is derived from an EMBL/GenBank/DDBJ whole genome shotgun (WGS) entry which is preliminary data.</text>
</comment>
<dbReference type="RefSeq" id="WP_272182339.1">
    <property type="nucleotide sequence ID" value="NZ_JAQOMS010000002.1"/>
</dbReference>
<protein>
    <submittedName>
        <fullName evidence="2">Uncharacterized protein</fullName>
    </submittedName>
</protein>
<feature type="chain" id="PRO_5046547803" evidence="1">
    <location>
        <begin position="24"/>
        <end position="160"/>
    </location>
</feature>
<keyword evidence="3" id="KW-1185">Reference proteome</keyword>
<organism evidence="2 3">
    <name type="scientific">Psychrosphaera algicola</name>
    <dbReference type="NCBI Taxonomy" id="3023714"/>
    <lineage>
        <taxon>Bacteria</taxon>
        <taxon>Pseudomonadati</taxon>
        <taxon>Pseudomonadota</taxon>
        <taxon>Gammaproteobacteria</taxon>
        <taxon>Alteromonadales</taxon>
        <taxon>Pseudoalteromonadaceae</taxon>
        <taxon>Psychrosphaera</taxon>
    </lineage>
</organism>
<reference evidence="2 3" key="1">
    <citation type="submission" date="2023-01" db="EMBL/GenBank/DDBJ databases">
        <title>Psychrosphaera sp. nov., isolated from marine algae.</title>
        <authorList>
            <person name="Bayburt H."/>
            <person name="Choi B.J."/>
            <person name="Kim J.M."/>
            <person name="Choi D.G."/>
            <person name="Jeon C.O."/>
        </authorList>
    </citation>
    <scope>NUCLEOTIDE SEQUENCE [LARGE SCALE GENOMIC DNA]</scope>
    <source>
        <strain evidence="2 3">G1-22</strain>
    </source>
</reference>
<keyword evidence="1" id="KW-0732">Signal</keyword>
<dbReference type="Proteomes" id="UP001528411">
    <property type="component" value="Unassembled WGS sequence"/>
</dbReference>
<proteinExistence type="predicted"/>
<evidence type="ECO:0000256" key="1">
    <source>
        <dbReference type="SAM" id="SignalP"/>
    </source>
</evidence>
<sequence>MKYSRFVALGALFVFFISTNALAITPSAAQIEQLKQLPREQQVALAKQYGVDINDVIPSTNTTNNYQQERQVSQPARVENAFSKGALQQTQQIKDIESTSQIDKANKEQALKLFGYDIFSGQASGFEAMANMPVPIASIFSVRGTKFRFNCLARNTSLPV</sequence>
<evidence type="ECO:0000313" key="2">
    <source>
        <dbReference type="EMBL" id="MDC2891335.1"/>
    </source>
</evidence>